<feature type="region of interest" description="Disordered" evidence="3">
    <location>
        <begin position="357"/>
        <end position="389"/>
    </location>
</feature>
<dbReference type="InterPro" id="IPR024626">
    <property type="entry name" value="Kri1-like_C"/>
</dbReference>
<feature type="compositionally biased region" description="Basic residues" evidence="3">
    <location>
        <begin position="413"/>
        <end position="428"/>
    </location>
</feature>
<feature type="compositionally biased region" description="Basic and acidic residues" evidence="3">
    <location>
        <begin position="582"/>
        <end position="599"/>
    </location>
</feature>
<feature type="compositionally biased region" description="Polar residues" evidence="3">
    <location>
        <begin position="562"/>
        <end position="581"/>
    </location>
</feature>
<feature type="region of interest" description="Disordered" evidence="3">
    <location>
        <begin position="538"/>
        <end position="779"/>
    </location>
</feature>
<sequence length="808" mass="95047">MDYEDSDSNHDIGNHIQGSESSSSETEDEEAFELTEEVERNFFKALSSLKKKDPQIYEKETRFFGTKPELDENIVREKRKKKSESPLNVRKYETNILLNHGVDPSDEQDYLRNESADKEKPLTYVQEQNQLKDSFKRVLNDNSDEDEEEIGGLFHEHKKSKKEKEAEESEYKKWLKGQQNKIEDFNAKNDMEYLHDYWNDPNLDEGEKFLRDYILNKKFLEESKPSHSTADLKNLEEDEKILTEQTDFEHKYNFRFEEPDREFIKRYPRTMENSMRRKDERRKQKRQETAKRKKEEKEKKKLELKKMKEQKYEEIKEKIAKLKNLTGNPELGFQDEDIEKDFDPDEHNLKMQKLFSDDFYNQEDPDKPVFDDDEDLNLESYGDDGYNGGETYCEDPDFIMDCDYDPEQAMLEKKRRSEAREKKKKKKMLNKEVEKSDDLDVDQIPCDEAIQKELEDVYKYDCEDIIGDTPIKFKYRQVVSNDYGLTIDEILAADDKELEKWCSIQRISQVRPEDKELYDVEAYKRKAMNEELKRKILPSLYKNDSEKKSKRKKKKKKKIPATVTSVALQPSDTPEGSSQSKEIIDRDEVTRSPVTDKTDIQNSRKNKKTKAELVNGGNIELNDNITKSNDLSNTKEVTETCTDKRLQESESENGVEEKMHKKKRIKLSDTSNCNGNLDRSESSEVQNKEAVPKKKRKKQKPPITNSEAMSGTSTSEMQSNVKRKKIPKVGLNKEKTFTGKAKFNTMKLKKLNKDKRHHNPKFNRQLNGQESSDKPTFYSDISDSRLKAYGIKPKLFKNKLKYGKNNDS</sequence>
<feature type="compositionally biased region" description="Polar residues" evidence="3">
    <location>
        <begin position="621"/>
        <end position="635"/>
    </location>
</feature>
<dbReference type="Pfam" id="PF12936">
    <property type="entry name" value="Kri1_C"/>
    <property type="match status" value="1"/>
</dbReference>
<evidence type="ECO:0000256" key="2">
    <source>
        <dbReference type="ARBA" id="ARBA00017294"/>
    </source>
</evidence>
<dbReference type="Proteomes" id="UP000291343">
    <property type="component" value="Unassembled WGS sequence"/>
</dbReference>
<protein>
    <recommendedName>
        <fullName evidence="2">Protein KRI1 homolog</fullName>
    </recommendedName>
</protein>
<reference evidence="5 6" key="1">
    <citation type="journal article" date="2017" name="Gigascience">
        <title>Genome sequence of the small brown planthopper, Laodelphax striatellus.</title>
        <authorList>
            <person name="Zhu J."/>
            <person name="Jiang F."/>
            <person name="Wang X."/>
            <person name="Yang P."/>
            <person name="Bao Y."/>
            <person name="Zhao W."/>
            <person name="Wang W."/>
            <person name="Lu H."/>
            <person name="Wang Q."/>
            <person name="Cui N."/>
            <person name="Li J."/>
            <person name="Chen X."/>
            <person name="Luo L."/>
            <person name="Yu J."/>
            <person name="Kang L."/>
            <person name="Cui F."/>
        </authorList>
    </citation>
    <scope>NUCLEOTIDE SEQUENCE [LARGE SCALE GENOMIC DNA]</scope>
    <source>
        <strain evidence="5">Lst14</strain>
    </source>
</reference>
<gene>
    <name evidence="5" type="ORF">LSTR_LSTR000598</name>
</gene>
<dbReference type="Pfam" id="PF05178">
    <property type="entry name" value="Kri1"/>
    <property type="match status" value="1"/>
</dbReference>
<feature type="compositionally biased region" description="Basic and acidic residues" evidence="3">
    <location>
        <begin position="109"/>
        <end position="120"/>
    </location>
</feature>
<dbReference type="FunCoup" id="A0A482XFJ2">
    <property type="interactions" value="535"/>
</dbReference>
<feature type="compositionally biased region" description="Basic and acidic residues" evidence="3">
    <location>
        <begin position="274"/>
        <end position="303"/>
    </location>
</feature>
<dbReference type="GO" id="GO:0005730">
    <property type="term" value="C:nucleolus"/>
    <property type="evidence" value="ECO:0007669"/>
    <property type="project" value="TreeGrafter"/>
</dbReference>
<accession>A0A482XFJ2</accession>
<feature type="region of interest" description="Disordered" evidence="3">
    <location>
        <begin position="265"/>
        <end position="303"/>
    </location>
</feature>
<feature type="compositionally biased region" description="Basic and acidic residues" evidence="3">
    <location>
        <begin position="678"/>
        <end position="692"/>
    </location>
</feature>
<evidence type="ECO:0000256" key="1">
    <source>
        <dbReference type="ARBA" id="ARBA00007473"/>
    </source>
</evidence>
<comment type="similarity">
    <text evidence="1">Belongs to the KRI1 family.</text>
</comment>
<evidence type="ECO:0000259" key="4">
    <source>
        <dbReference type="Pfam" id="PF12936"/>
    </source>
</evidence>
<feature type="compositionally biased region" description="Basic and acidic residues" evidence="3">
    <location>
        <begin position="636"/>
        <end position="648"/>
    </location>
</feature>
<organism evidence="5 6">
    <name type="scientific">Laodelphax striatellus</name>
    <name type="common">Small brown planthopper</name>
    <name type="synonym">Delphax striatella</name>
    <dbReference type="NCBI Taxonomy" id="195883"/>
    <lineage>
        <taxon>Eukaryota</taxon>
        <taxon>Metazoa</taxon>
        <taxon>Ecdysozoa</taxon>
        <taxon>Arthropoda</taxon>
        <taxon>Hexapoda</taxon>
        <taxon>Insecta</taxon>
        <taxon>Pterygota</taxon>
        <taxon>Neoptera</taxon>
        <taxon>Paraneoptera</taxon>
        <taxon>Hemiptera</taxon>
        <taxon>Auchenorrhyncha</taxon>
        <taxon>Fulgoroidea</taxon>
        <taxon>Delphacidae</taxon>
        <taxon>Criomorphinae</taxon>
        <taxon>Laodelphax</taxon>
    </lineage>
</organism>
<feature type="compositionally biased region" description="Basic residues" evidence="3">
    <location>
        <begin position="548"/>
        <end position="559"/>
    </location>
</feature>
<dbReference type="EMBL" id="QKKF02010319">
    <property type="protein sequence ID" value="RZF44646.1"/>
    <property type="molecule type" value="Genomic_DNA"/>
</dbReference>
<feature type="region of interest" description="Disordered" evidence="3">
    <location>
        <begin position="1"/>
        <end position="34"/>
    </location>
</feature>
<evidence type="ECO:0000256" key="3">
    <source>
        <dbReference type="SAM" id="MobiDB-lite"/>
    </source>
</evidence>
<feature type="domain" description="Kri1-like C-terminal" evidence="4">
    <location>
        <begin position="449"/>
        <end position="536"/>
    </location>
</feature>
<feature type="compositionally biased region" description="Polar residues" evidence="3">
    <location>
        <begin position="703"/>
        <end position="720"/>
    </location>
</feature>
<dbReference type="GO" id="GO:0030686">
    <property type="term" value="C:90S preribosome"/>
    <property type="evidence" value="ECO:0007669"/>
    <property type="project" value="TreeGrafter"/>
</dbReference>
<dbReference type="PANTHER" id="PTHR14490">
    <property type="entry name" value="ZINC FINGER, ZZ TYPE"/>
    <property type="match status" value="1"/>
</dbReference>
<comment type="caution">
    <text evidence="5">The sequence shown here is derived from an EMBL/GenBank/DDBJ whole genome shotgun (WGS) entry which is preliminary data.</text>
</comment>
<feature type="region of interest" description="Disordered" evidence="3">
    <location>
        <begin position="140"/>
        <end position="168"/>
    </location>
</feature>
<name>A0A482XFJ2_LAOST</name>
<dbReference type="InParanoid" id="A0A482XFJ2"/>
<feature type="compositionally biased region" description="Acidic residues" evidence="3">
    <location>
        <begin position="25"/>
        <end position="34"/>
    </location>
</feature>
<evidence type="ECO:0000313" key="5">
    <source>
        <dbReference type="EMBL" id="RZF44646.1"/>
    </source>
</evidence>
<dbReference type="PANTHER" id="PTHR14490:SF5">
    <property type="entry name" value="PROTEIN KRI1 HOMOLOG"/>
    <property type="match status" value="1"/>
</dbReference>
<dbReference type="STRING" id="195883.A0A482XFJ2"/>
<feature type="compositionally biased region" description="Polar residues" evidence="3">
    <location>
        <begin position="668"/>
        <end position="677"/>
    </location>
</feature>
<keyword evidence="6" id="KW-1185">Reference proteome</keyword>
<dbReference type="SMR" id="A0A482XFJ2"/>
<proteinExistence type="inferred from homology"/>
<dbReference type="AlphaFoldDB" id="A0A482XFJ2"/>
<evidence type="ECO:0000313" key="6">
    <source>
        <dbReference type="Proteomes" id="UP000291343"/>
    </source>
</evidence>
<feature type="region of interest" description="Disordered" evidence="3">
    <location>
        <begin position="98"/>
        <end position="120"/>
    </location>
</feature>
<dbReference type="GO" id="GO:0000447">
    <property type="term" value="P:endonucleolytic cleavage in ITS1 to separate SSU-rRNA from 5.8S rRNA and LSU-rRNA from tricistronic rRNA transcript (SSU-rRNA, 5.8S rRNA, LSU-rRNA)"/>
    <property type="evidence" value="ECO:0007669"/>
    <property type="project" value="TreeGrafter"/>
</dbReference>
<feature type="region of interest" description="Disordered" evidence="3">
    <location>
        <begin position="413"/>
        <end position="432"/>
    </location>
</feature>
<dbReference type="OrthoDB" id="10252032at2759"/>
<dbReference type="InterPro" id="IPR018034">
    <property type="entry name" value="Kri1"/>
</dbReference>
<feature type="compositionally biased region" description="Basic residues" evidence="3">
    <location>
        <begin position="747"/>
        <end position="761"/>
    </location>
</feature>